<dbReference type="Proteomes" id="UP000549052">
    <property type="component" value="Unassembled WGS sequence"/>
</dbReference>
<sequence length="280" mass="30336">MTSITRIAGRPDIATIIDWAAAEGWNPGLDDAGVFWASDPDGYHVLEINGELAAAISLVRYGRNYAFLGFYMVHPQWRGQGLGWTLWQSVLNGFAGQTIGLDGVIAQQENYRKSGFAYAHANYRFGGVPNCAAPKNKEIVAIDGGLTDAVSAYDSGFNPEPRSSFIRAWLGLCASRQGMAWIVDGRIAGYGVVRECRQGYKIGPLFAETAEIADGLFQSLAAEAGDKPVFLDIPGPNATARGLCERYGLTPVFETARMYRGPAPELPLDRIFGITTFELG</sequence>
<keyword evidence="3" id="KW-1185">Reference proteome</keyword>
<gene>
    <name evidence="2" type="ORF">FHW16_004102</name>
</gene>
<dbReference type="InterPro" id="IPR000182">
    <property type="entry name" value="GNAT_dom"/>
</dbReference>
<dbReference type="SUPFAM" id="SSF55729">
    <property type="entry name" value="Acyl-CoA N-acyltransferases (Nat)"/>
    <property type="match status" value="1"/>
</dbReference>
<dbReference type="EMBL" id="JACGXN010000007">
    <property type="protein sequence ID" value="MBA8880382.1"/>
    <property type="molecule type" value="Genomic_DNA"/>
</dbReference>
<dbReference type="Pfam" id="PF00583">
    <property type="entry name" value="Acetyltransf_1"/>
    <property type="match status" value="1"/>
</dbReference>
<organism evidence="2 3">
    <name type="scientific">Phyllobacterium myrsinacearum</name>
    <dbReference type="NCBI Taxonomy" id="28101"/>
    <lineage>
        <taxon>Bacteria</taxon>
        <taxon>Pseudomonadati</taxon>
        <taxon>Pseudomonadota</taxon>
        <taxon>Alphaproteobacteria</taxon>
        <taxon>Hyphomicrobiales</taxon>
        <taxon>Phyllobacteriaceae</taxon>
        <taxon>Phyllobacterium</taxon>
    </lineage>
</organism>
<dbReference type="PANTHER" id="PTHR47237:SF1">
    <property type="entry name" value="SLL0310 PROTEIN"/>
    <property type="match status" value="1"/>
</dbReference>
<dbReference type="PANTHER" id="PTHR47237">
    <property type="entry name" value="SLL0310 PROTEIN"/>
    <property type="match status" value="1"/>
</dbReference>
<protein>
    <submittedName>
        <fullName evidence="2">GNAT superfamily N-acetyltransferase</fullName>
    </submittedName>
</protein>
<feature type="domain" description="N-acetyltransferase" evidence="1">
    <location>
        <begin position="3"/>
        <end position="140"/>
    </location>
</feature>
<accession>A0A839ENF9</accession>
<comment type="caution">
    <text evidence="2">The sequence shown here is derived from an EMBL/GenBank/DDBJ whole genome shotgun (WGS) entry which is preliminary data.</text>
</comment>
<dbReference type="Gene3D" id="3.40.630.90">
    <property type="match status" value="1"/>
</dbReference>
<dbReference type="PROSITE" id="PS51186">
    <property type="entry name" value="GNAT"/>
    <property type="match status" value="1"/>
</dbReference>
<keyword evidence="2" id="KW-0808">Transferase</keyword>
<evidence type="ECO:0000313" key="3">
    <source>
        <dbReference type="Proteomes" id="UP000549052"/>
    </source>
</evidence>
<dbReference type="InterPro" id="IPR041496">
    <property type="entry name" value="YitH/HolE_GNAT"/>
</dbReference>
<reference evidence="2 3" key="1">
    <citation type="submission" date="2020-07" db="EMBL/GenBank/DDBJ databases">
        <title>Genomic Encyclopedia of Type Strains, Phase IV (KMG-V): Genome sequencing to study the core and pangenomes of soil and plant-associated prokaryotes.</title>
        <authorList>
            <person name="Whitman W."/>
        </authorList>
    </citation>
    <scope>NUCLEOTIDE SEQUENCE [LARGE SCALE GENOMIC DNA]</scope>
    <source>
        <strain evidence="2 3">AN3</strain>
    </source>
</reference>
<name>A0A839ENF9_9HYPH</name>
<dbReference type="InterPro" id="IPR052729">
    <property type="entry name" value="Acyl/Acetyltrans_Enzymes"/>
</dbReference>
<evidence type="ECO:0000259" key="1">
    <source>
        <dbReference type="PROSITE" id="PS51186"/>
    </source>
</evidence>
<dbReference type="CDD" id="cd04301">
    <property type="entry name" value="NAT_SF"/>
    <property type="match status" value="1"/>
</dbReference>
<dbReference type="GO" id="GO:0016747">
    <property type="term" value="F:acyltransferase activity, transferring groups other than amino-acyl groups"/>
    <property type="evidence" value="ECO:0007669"/>
    <property type="project" value="InterPro"/>
</dbReference>
<evidence type="ECO:0000313" key="2">
    <source>
        <dbReference type="EMBL" id="MBA8880382.1"/>
    </source>
</evidence>
<dbReference type="RefSeq" id="WP_182551027.1">
    <property type="nucleotide sequence ID" value="NZ_JACGXN010000007.1"/>
</dbReference>
<dbReference type="InterPro" id="IPR016181">
    <property type="entry name" value="Acyl_CoA_acyltransferase"/>
</dbReference>
<proteinExistence type="predicted"/>
<dbReference type="AlphaFoldDB" id="A0A839ENF9"/>
<dbReference type="Pfam" id="PF18014">
    <property type="entry name" value="Acetyltransf_18"/>
    <property type="match status" value="1"/>
</dbReference>
<dbReference type="Gene3D" id="3.40.630.30">
    <property type="match status" value="1"/>
</dbReference>